<reference evidence="4" key="1">
    <citation type="submission" date="2017-11" db="EMBL/GenBank/DDBJ databases">
        <authorList>
            <person name="Kajale S.C."/>
            <person name="Sharma A."/>
        </authorList>
    </citation>
    <scope>NUCLEOTIDE SEQUENCE</scope>
    <source>
        <strain evidence="4">LS1_42</strain>
    </source>
</reference>
<evidence type="ECO:0000256" key="1">
    <source>
        <dbReference type="SAM" id="MobiDB-lite"/>
    </source>
</evidence>
<feature type="domain" description="AMP-binding enzyme C-terminal" evidence="3">
    <location>
        <begin position="435"/>
        <end position="533"/>
    </location>
</feature>
<gene>
    <name evidence="4" type="ORF">CV102_15335</name>
</gene>
<dbReference type="Pfam" id="PF00501">
    <property type="entry name" value="AMP-binding"/>
    <property type="match status" value="1"/>
</dbReference>
<dbReference type="EMBL" id="PHNJ01000008">
    <property type="protein sequence ID" value="TYL37709.1"/>
    <property type="molecule type" value="Genomic_DNA"/>
</dbReference>
<protein>
    <submittedName>
        <fullName evidence="4">AMP-dependent synthetase</fullName>
    </submittedName>
</protein>
<accession>A0A8J8Q503</accession>
<dbReference type="InterPro" id="IPR042099">
    <property type="entry name" value="ANL_N_sf"/>
</dbReference>
<dbReference type="InterPro" id="IPR025110">
    <property type="entry name" value="AMP-bd_C"/>
</dbReference>
<dbReference type="PROSITE" id="PS00455">
    <property type="entry name" value="AMP_BINDING"/>
    <property type="match status" value="1"/>
</dbReference>
<dbReference type="Gene3D" id="3.40.50.12780">
    <property type="entry name" value="N-terminal domain of ligase-like"/>
    <property type="match status" value="1"/>
</dbReference>
<name>A0A8J8Q503_9EURY</name>
<dbReference type="Proteomes" id="UP000766904">
    <property type="component" value="Unassembled WGS sequence"/>
</dbReference>
<evidence type="ECO:0000313" key="5">
    <source>
        <dbReference type="Proteomes" id="UP000766904"/>
    </source>
</evidence>
<dbReference type="AlphaFoldDB" id="A0A8J8Q503"/>
<evidence type="ECO:0000259" key="2">
    <source>
        <dbReference type="Pfam" id="PF00501"/>
    </source>
</evidence>
<dbReference type="Gene3D" id="3.30.300.30">
    <property type="match status" value="1"/>
</dbReference>
<feature type="compositionally biased region" description="Low complexity" evidence="1">
    <location>
        <begin position="471"/>
        <end position="489"/>
    </location>
</feature>
<sequence length="548" mass="60135">MELADTDPAAREGNVARLFEETAAHHGNALAMEHHDERTTHAELREQTAAFAGGLHDLGLEPGDRMLVFLPNCPQFLVAALGALRAGVVFSPVNPQYKRREVSHQLEDTDASLIVTHPALRWIVDEAIEETGNDPAVLTVSSEHVERNSDDRAFEDVQGEPTLVERAADDVALLPYTSGTTGEPKGVKLTHRNLRAQLSWILAAPDDGLEPTEVRSLTWLPLYHITGFTHTALQPLVRGGGLFFRSALEWNPEECLALVEREEITHFIGVTTMYADMVEVDDFSEYDLSSLEMAAEGGAKLSAAVQERFEETAGVDIEEGYGLTETTGATHTQTGATYGLRHGTVGQPLRTVDCKLVDEQGQEVLPGEEGELLVRGPQVMAGYHGLPEATDAAFTEHGYFRTGDIARRDERNYYEIVDRKKHVIVSGGYNIYPSELENLLLEHDAVADAAVIGVPDERRNEIPKAFVVPASEASGSSSGERSESDGGTESDAERGTDVTAEELTEFCLENLAEYKHPREITFVDDLPRTTSGKIQKYKLLDEESESSR</sequence>
<dbReference type="InterPro" id="IPR000873">
    <property type="entry name" value="AMP-dep_synth/lig_dom"/>
</dbReference>
<dbReference type="GO" id="GO:0016405">
    <property type="term" value="F:CoA-ligase activity"/>
    <property type="evidence" value="ECO:0007669"/>
    <property type="project" value="TreeGrafter"/>
</dbReference>
<dbReference type="InterPro" id="IPR045851">
    <property type="entry name" value="AMP-bd_C_sf"/>
</dbReference>
<comment type="caution">
    <text evidence="4">The sequence shown here is derived from an EMBL/GenBank/DDBJ whole genome shotgun (WGS) entry which is preliminary data.</text>
</comment>
<feature type="region of interest" description="Disordered" evidence="1">
    <location>
        <begin position="467"/>
        <end position="499"/>
    </location>
</feature>
<keyword evidence="5" id="KW-1185">Reference proteome</keyword>
<dbReference type="PANTHER" id="PTHR24096">
    <property type="entry name" value="LONG-CHAIN-FATTY-ACID--COA LIGASE"/>
    <property type="match status" value="1"/>
</dbReference>
<evidence type="ECO:0000313" key="4">
    <source>
        <dbReference type="EMBL" id="TYL37709.1"/>
    </source>
</evidence>
<dbReference type="InterPro" id="IPR020845">
    <property type="entry name" value="AMP-binding_CS"/>
</dbReference>
<dbReference type="OrthoDB" id="193284at2157"/>
<evidence type="ECO:0000259" key="3">
    <source>
        <dbReference type="Pfam" id="PF13193"/>
    </source>
</evidence>
<organism evidence="4 5">
    <name type="scientific">Natronococcus pandeyae</name>
    <dbReference type="NCBI Taxonomy" id="2055836"/>
    <lineage>
        <taxon>Archaea</taxon>
        <taxon>Methanobacteriati</taxon>
        <taxon>Methanobacteriota</taxon>
        <taxon>Stenosarchaea group</taxon>
        <taxon>Halobacteria</taxon>
        <taxon>Halobacteriales</taxon>
        <taxon>Natrialbaceae</taxon>
        <taxon>Natronococcus</taxon>
    </lineage>
</organism>
<proteinExistence type="predicted"/>
<feature type="domain" description="AMP-dependent synthetase/ligase" evidence="2">
    <location>
        <begin position="19"/>
        <end position="384"/>
    </location>
</feature>
<dbReference type="SUPFAM" id="SSF56801">
    <property type="entry name" value="Acetyl-CoA synthetase-like"/>
    <property type="match status" value="1"/>
</dbReference>
<dbReference type="Pfam" id="PF13193">
    <property type="entry name" value="AMP-binding_C"/>
    <property type="match status" value="1"/>
</dbReference>
<dbReference type="RefSeq" id="WP_148858874.1">
    <property type="nucleotide sequence ID" value="NZ_PHNJ01000008.1"/>
</dbReference>